<keyword evidence="1" id="KW-0813">Transport</keyword>
<dbReference type="InterPro" id="IPR027417">
    <property type="entry name" value="P-loop_NTPase"/>
</dbReference>
<evidence type="ECO:0000256" key="4">
    <source>
        <dbReference type="ARBA" id="ARBA00022967"/>
    </source>
</evidence>
<dbReference type="PANTHER" id="PTHR42794:SF1">
    <property type="entry name" value="HEMIN IMPORT ATP-BINDING PROTEIN HMUV"/>
    <property type="match status" value="1"/>
</dbReference>
<dbReference type="InterPro" id="IPR017871">
    <property type="entry name" value="ABC_transporter-like_CS"/>
</dbReference>
<sequence length="255" mass="28037">MIRAENVCFSYGRQQVLHNVSLDIAAGEVVTLLGPNGSGKTTLLKCLTGTVRPSGGKIIINGQDMASLKPRQIARLAAVLFQNHTPFFPYKVRDVALMGRAPYVDGFLSGPDKSDNTIVEEVLTELAIVQFADRLYTELSGGERQLVLLARALVQQPRLLVLDEPTAPLDFKNIIKTLQTVRRLAKDKQLAVIMSLHDPNHTLMFSDKAALVKKGEIKAFGPADQVINEVNLAELYEMAVNVIEYQGVRFVAPNV</sequence>
<organism evidence="6 7">
    <name type="scientific">Methylomusa anaerophila</name>
    <dbReference type="NCBI Taxonomy" id="1930071"/>
    <lineage>
        <taxon>Bacteria</taxon>
        <taxon>Bacillati</taxon>
        <taxon>Bacillota</taxon>
        <taxon>Negativicutes</taxon>
        <taxon>Selenomonadales</taxon>
        <taxon>Sporomusaceae</taxon>
        <taxon>Methylomusa</taxon>
    </lineage>
</organism>
<dbReference type="PROSITE" id="PS50893">
    <property type="entry name" value="ABC_TRANSPORTER_2"/>
    <property type="match status" value="1"/>
</dbReference>
<dbReference type="Proteomes" id="UP000276437">
    <property type="component" value="Chromosome"/>
</dbReference>
<evidence type="ECO:0000259" key="5">
    <source>
        <dbReference type="PROSITE" id="PS50893"/>
    </source>
</evidence>
<dbReference type="RefSeq" id="WP_126305600.1">
    <property type="nucleotide sequence ID" value="NZ_AP018449.1"/>
</dbReference>
<keyword evidence="3 6" id="KW-0067">ATP-binding</keyword>
<dbReference type="GO" id="GO:0016887">
    <property type="term" value="F:ATP hydrolysis activity"/>
    <property type="evidence" value="ECO:0007669"/>
    <property type="project" value="InterPro"/>
</dbReference>
<dbReference type="FunFam" id="3.40.50.300:FF:000134">
    <property type="entry name" value="Iron-enterobactin ABC transporter ATP-binding protein"/>
    <property type="match status" value="1"/>
</dbReference>
<dbReference type="InterPro" id="IPR003593">
    <property type="entry name" value="AAA+_ATPase"/>
</dbReference>
<dbReference type="PROSITE" id="PS00211">
    <property type="entry name" value="ABC_TRANSPORTER_1"/>
    <property type="match status" value="1"/>
</dbReference>
<dbReference type="PANTHER" id="PTHR42794">
    <property type="entry name" value="HEMIN IMPORT ATP-BINDING PROTEIN HMUV"/>
    <property type="match status" value="1"/>
</dbReference>
<dbReference type="CDD" id="cd03214">
    <property type="entry name" value="ABC_Iron-Siderophores_B12_Hemin"/>
    <property type="match status" value="1"/>
</dbReference>
<evidence type="ECO:0000256" key="2">
    <source>
        <dbReference type="ARBA" id="ARBA00022741"/>
    </source>
</evidence>
<keyword evidence="2" id="KW-0547">Nucleotide-binding</keyword>
<dbReference type="SUPFAM" id="SSF52540">
    <property type="entry name" value="P-loop containing nucleoside triphosphate hydrolases"/>
    <property type="match status" value="1"/>
</dbReference>
<keyword evidence="6" id="KW-0378">Hydrolase</keyword>
<dbReference type="KEGG" id="mana:MAMMFC1_00094"/>
<evidence type="ECO:0000313" key="6">
    <source>
        <dbReference type="EMBL" id="BBB89461.1"/>
    </source>
</evidence>
<protein>
    <submittedName>
        <fullName evidence="6">Hemin import ATP-binding protein HmuV</fullName>
        <ecNumber evidence="6">3.6.3.-</ecNumber>
    </submittedName>
</protein>
<dbReference type="EMBL" id="AP018449">
    <property type="protein sequence ID" value="BBB89461.1"/>
    <property type="molecule type" value="Genomic_DNA"/>
</dbReference>
<reference evidence="6 7" key="1">
    <citation type="journal article" date="2018" name="Int. J. Syst. Evol. Microbiol.">
        <title>Methylomusa anaerophila gen. nov., sp. nov., an anaerobic methanol-utilizing bacterium isolated from a microbial fuel cell.</title>
        <authorList>
            <person name="Amano N."/>
            <person name="Yamamuro A."/>
            <person name="Miyahara M."/>
            <person name="Kouzuma A."/>
            <person name="Abe T."/>
            <person name="Watanabe K."/>
        </authorList>
    </citation>
    <scope>NUCLEOTIDE SEQUENCE [LARGE SCALE GENOMIC DNA]</scope>
    <source>
        <strain evidence="6 7">MMFC1</strain>
    </source>
</reference>
<name>A0A348AEG3_9FIRM</name>
<evidence type="ECO:0000256" key="1">
    <source>
        <dbReference type="ARBA" id="ARBA00022448"/>
    </source>
</evidence>
<dbReference type="InterPro" id="IPR003439">
    <property type="entry name" value="ABC_transporter-like_ATP-bd"/>
</dbReference>
<dbReference type="AlphaFoldDB" id="A0A348AEG3"/>
<dbReference type="SMART" id="SM00382">
    <property type="entry name" value="AAA"/>
    <property type="match status" value="1"/>
</dbReference>
<evidence type="ECO:0000256" key="3">
    <source>
        <dbReference type="ARBA" id="ARBA00022840"/>
    </source>
</evidence>
<feature type="domain" description="ABC transporter" evidence="5">
    <location>
        <begin position="2"/>
        <end position="239"/>
    </location>
</feature>
<dbReference type="Pfam" id="PF00005">
    <property type="entry name" value="ABC_tran"/>
    <property type="match status" value="1"/>
</dbReference>
<dbReference type="GO" id="GO:0005524">
    <property type="term" value="F:ATP binding"/>
    <property type="evidence" value="ECO:0007669"/>
    <property type="project" value="UniProtKB-KW"/>
</dbReference>
<dbReference type="EC" id="3.6.3.-" evidence="6"/>
<keyword evidence="7" id="KW-1185">Reference proteome</keyword>
<dbReference type="Gene3D" id="3.40.50.300">
    <property type="entry name" value="P-loop containing nucleotide triphosphate hydrolases"/>
    <property type="match status" value="1"/>
</dbReference>
<dbReference type="OrthoDB" id="9799337at2"/>
<gene>
    <name evidence="6" type="primary">hmuV_1</name>
    <name evidence="6" type="ORF">MAMMFC1_00094</name>
</gene>
<accession>A0A348AEG3</accession>
<evidence type="ECO:0000313" key="7">
    <source>
        <dbReference type="Proteomes" id="UP000276437"/>
    </source>
</evidence>
<keyword evidence="4" id="KW-1278">Translocase</keyword>
<proteinExistence type="predicted"/>